<reference evidence="1 2" key="1">
    <citation type="journal article" date="2018" name="Sci. Rep.">
        <title>Genomic signatures of local adaptation to the degree of environmental predictability in rotifers.</title>
        <authorList>
            <person name="Franch-Gras L."/>
            <person name="Hahn C."/>
            <person name="Garcia-Roger E.M."/>
            <person name="Carmona M.J."/>
            <person name="Serra M."/>
            <person name="Gomez A."/>
        </authorList>
    </citation>
    <scope>NUCLEOTIDE SEQUENCE [LARGE SCALE GENOMIC DNA]</scope>
    <source>
        <strain evidence="1">HYR1</strain>
    </source>
</reference>
<organism evidence="1 2">
    <name type="scientific">Brachionus plicatilis</name>
    <name type="common">Marine rotifer</name>
    <name type="synonym">Brachionus muelleri</name>
    <dbReference type="NCBI Taxonomy" id="10195"/>
    <lineage>
        <taxon>Eukaryota</taxon>
        <taxon>Metazoa</taxon>
        <taxon>Spiralia</taxon>
        <taxon>Gnathifera</taxon>
        <taxon>Rotifera</taxon>
        <taxon>Eurotatoria</taxon>
        <taxon>Monogononta</taxon>
        <taxon>Pseudotrocha</taxon>
        <taxon>Ploima</taxon>
        <taxon>Brachionidae</taxon>
        <taxon>Brachionus</taxon>
    </lineage>
</organism>
<dbReference type="AlphaFoldDB" id="A0A3M7RAK1"/>
<sequence>MKITVEKSCSVVFSRYKKESDNLNLKIYGNRIVSQKEIKFLVSNRLFELSEKYVGTGLSHSIPLVERLIVSKSKIGNENHKTFPQNTILIVGTCQIGQLSQNRRTINKLGATKTLTTLTTGQYHFGVLLVARRNNPIHHRRLGRIVVKRPGTDTLVKRSAEQTGATTGQAGH</sequence>
<name>A0A3M7RAK1_BRAPC</name>
<proteinExistence type="predicted"/>
<comment type="caution">
    <text evidence="1">The sequence shown here is derived from an EMBL/GenBank/DDBJ whole genome shotgun (WGS) entry which is preliminary data.</text>
</comment>
<accession>A0A3M7RAK1</accession>
<evidence type="ECO:0000313" key="1">
    <source>
        <dbReference type="EMBL" id="RNA20622.1"/>
    </source>
</evidence>
<keyword evidence="2" id="KW-1185">Reference proteome</keyword>
<dbReference type="Proteomes" id="UP000276133">
    <property type="component" value="Unassembled WGS sequence"/>
</dbReference>
<dbReference type="EMBL" id="REGN01003813">
    <property type="protein sequence ID" value="RNA20622.1"/>
    <property type="molecule type" value="Genomic_DNA"/>
</dbReference>
<protein>
    <submittedName>
        <fullName evidence="1">Uncharacterized protein</fullName>
    </submittedName>
</protein>
<evidence type="ECO:0000313" key="2">
    <source>
        <dbReference type="Proteomes" id="UP000276133"/>
    </source>
</evidence>
<gene>
    <name evidence="1" type="ORF">BpHYR1_002022</name>
</gene>